<dbReference type="EMBL" id="QRBI01000178">
    <property type="protein sequence ID" value="RMB96214.1"/>
    <property type="molecule type" value="Genomic_DNA"/>
</dbReference>
<dbReference type="InterPro" id="IPR036236">
    <property type="entry name" value="Znf_C2H2_sf"/>
</dbReference>
<dbReference type="PROSITE" id="PS00028">
    <property type="entry name" value="ZINC_FINGER_C2H2_1"/>
    <property type="match status" value="2"/>
</dbReference>
<comment type="similarity">
    <text evidence="2">Belongs to the krueppel C2H2-type zinc-finger protein family.</text>
</comment>
<feature type="region of interest" description="Disordered" evidence="12">
    <location>
        <begin position="93"/>
        <end position="116"/>
    </location>
</feature>
<evidence type="ECO:0000259" key="13">
    <source>
        <dbReference type="PROSITE" id="PS50157"/>
    </source>
</evidence>
<dbReference type="GO" id="GO:0000978">
    <property type="term" value="F:RNA polymerase II cis-regulatory region sequence-specific DNA binding"/>
    <property type="evidence" value="ECO:0007669"/>
    <property type="project" value="TreeGrafter"/>
</dbReference>
<evidence type="ECO:0000256" key="6">
    <source>
        <dbReference type="ARBA" id="ARBA00022833"/>
    </source>
</evidence>
<dbReference type="GO" id="GO:0008270">
    <property type="term" value="F:zinc ion binding"/>
    <property type="evidence" value="ECO:0007669"/>
    <property type="project" value="UniProtKB-KW"/>
</dbReference>
<protein>
    <recommendedName>
        <fullName evidence="13">C2H2-type domain-containing protein</fullName>
    </recommendedName>
</protein>
<dbReference type="AlphaFoldDB" id="A0A3M0J5M5"/>
<dbReference type="InterPro" id="IPR013087">
    <property type="entry name" value="Znf_C2H2_type"/>
</dbReference>
<proteinExistence type="inferred from homology"/>
<keyword evidence="10" id="KW-0539">Nucleus</keyword>
<dbReference type="Gene3D" id="3.30.160.60">
    <property type="entry name" value="Classic Zinc Finger"/>
    <property type="match status" value="2"/>
</dbReference>
<sequence length="116" mass="13029">MTPQVWGMWEELQEELQPDLSPEDPHWGMALQCGECGVSFRSSFNLTQHQNIHTGEKPYKCGECGKSFSQSSSLIAHRTIHTGEKPYKCSVWEGISDQQQSPPSPADSQRETLPLP</sequence>
<dbReference type="STRING" id="333673.A0A3M0J5M5"/>
<comment type="caution">
    <text evidence="14">The sequence shown here is derived from an EMBL/GenBank/DDBJ whole genome shotgun (WGS) entry which is preliminary data.</text>
</comment>
<evidence type="ECO:0000256" key="12">
    <source>
        <dbReference type="SAM" id="MobiDB-lite"/>
    </source>
</evidence>
<evidence type="ECO:0000313" key="15">
    <source>
        <dbReference type="Proteomes" id="UP000269221"/>
    </source>
</evidence>
<keyword evidence="7" id="KW-0805">Transcription regulation</keyword>
<evidence type="ECO:0000256" key="7">
    <source>
        <dbReference type="ARBA" id="ARBA00023015"/>
    </source>
</evidence>
<dbReference type="GO" id="GO:0045892">
    <property type="term" value="P:negative regulation of DNA-templated transcription"/>
    <property type="evidence" value="ECO:0007669"/>
    <property type="project" value="UniProtKB-ARBA"/>
</dbReference>
<accession>A0A3M0J5M5</accession>
<dbReference type="PANTHER" id="PTHR23226">
    <property type="entry name" value="ZINC FINGER AND SCAN DOMAIN-CONTAINING"/>
    <property type="match status" value="1"/>
</dbReference>
<keyword evidence="8" id="KW-0238">DNA-binding</keyword>
<dbReference type="Proteomes" id="UP000269221">
    <property type="component" value="Unassembled WGS sequence"/>
</dbReference>
<feature type="domain" description="C2H2-type" evidence="13">
    <location>
        <begin position="59"/>
        <end position="86"/>
    </location>
</feature>
<name>A0A3M0J5M5_HIRRU</name>
<feature type="domain" description="C2H2-type" evidence="13">
    <location>
        <begin position="31"/>
        <end position="58"/>
    </location>
</feature>
<dbReference type="PANTHER" id="PTHR23226:SF416">
    <property type="entry name" value="FI01424P"/>
    <property type="match status" value="1"/>
</dbReference>
<dbReference type="Pfam" id="PF00096">
    <property type="entry name" value="zf-C2H2"/>
    <property type="match status" value="2"/>
</dbReference>
<dbReference type="FunFam" id="3.30.160.60:FF:000566">
    <property type="entry name" value="zinc finger protein 133 isoform X2"/>
    <property type="match status" value="1"/>
</dbReference>
<gene>
    <name evidence="14" type="ORF">DUI87_27276</name>
</gene>
<evidence type="ECO:0000256" key="1">
    <source>
        <dbReference type="ARBA" id="ARBA00004123"/>
    </source>
</evidence>
<evidence type="ECO:0000256" key="2">
    <source>
        <dbReference type="ARBA" id="ARBA00006991"/>
    </source>
</evidence>
<keyword evidence="5 11" id="KW-0863">Zinc-finger</keyword>
<keyword evidence="9" id="KW-0804">Transcription</keyword>
<dbReference type="SMART" id="SM00355">
    <property type="entry name" value="ZnF_C2H2"/>
    <property type="match status" value="2"/>
</dbReference>
<reference evidence="14 15" key="1">
    <citation type="submission" date="2018-07" db="EMBL/GenBank/DDBJ databases">
        <title>A high quality draft genome assembly of the barn swallow (H. rustica rustica).</title>
        <authorList>
            <person name="Formenti G."/>
            <person name="Chiara M."/>
            <person name="Poveda L."/>
            <person name="Francoijs K.-J."/>
            <person name="Bonisoli-Alquati A."/>
            <person name="Canova L."/>
            <person name="Gianfranceschi L."/>
            <person name="Horner D.S."/>
            <person name="Saino N."/>
        </authorList>
    </citation>
    <scope>NUCLEOTIDE SEQUENCE [LARGE SCALE GENOMIC DNA]</scope>
    <source>
        <strain evidence="14">Chelidonia</strain>
        <tissue evidence="14">Blood</tissue>
    </source>
</reference>
<dbReference type="GO" id="GO:0000981">
    <property type="term" value="F:DNA-binding transcription factor activity, RNA polymerase II-specific"/>
    <property type="evidence" value="ECO:0007669"/>
    <property type="project" value="TreeGrafter"/>
</dbReference>
<dbReference type="SUPFAM" id="SSF57667">
    <property type="entry name" value="beta-beta-alpha zinc fingers"/>
    <property type="match status" value="1"/>
</dbReference>
<keyword evidence="6" id="KW-0862">Zinc</keyword>
<evidence type="ECO:0000256" key="8">
    <source>
        <dbReference type="ARBA" id="ARBA00023125"/>
    </source>
</evidence>
<dbReference type="PROSITE" id="PS50157">
    <property type="entry name" value="ZINC_FINGER_C2H2_2"/>
    <property type="match status" value="2"/>
</dbReference>
<evidence type="ECO:0000256" key="11">
    <source>
        <dbReference type="PROSITE-ProRule" id="PRU00042"/>
    </source>
</evidence>
<evidence type="ECO:0000256" key="10">
    <source>
        <dbReference type="ARBA" id="ARBA00023242"/>
    </source>
</evidence>
<evidence type="ECO:0000313" key="14">
    <source>
        <dbReference type="EMBL" id="RMB96214.1"/>
    </source>
</evidence>
<dbReference type="GO" id="GO:0005634">
    <property type="term" value="C:nucleus"/>
    <property type="evidence" value="ECO:0007669"/>
    <property type="project" value="UniProtKB-SubCell"/>
</dbReference>
<evidence type="ECO:0000256" key="5">
    <source>
        <dbReference type="ARBA" id="ARBA00022771"/>
    </source>
</evidence>
<organism evidence="14 15">
    <name type="scientific">Hirundo rustica rustica</name>
    <dbReference type="NCBI Taxonomy" id="333673"/>
    <lineage>
        <taxon>Eukaryota</taxon>
        <taxon>Metazoa</taxon>
        <taxon>Chordata</taxon>
        <taxon>Craniata</taxon>
        <taxon>Vertebrata</taxon>
        <taxon>Euteleostomi</taxon>
        <taxon>Archelosauria</taxon>
        <taxon>Archosauria</taxon>
        <taxon>Dinosauria</taxon>
        <taxon>Saurischia</taxon>
        <taxon>Theropoda</taxon>
        <taxon>Coelurosauria</taxon>
        <taxon>Aves</taxon>
        <taxon>Neognathae</taxon>
        <taxon>Neoaves</taxon>
        <taxon>Telluraves</taxon>
        <taxon>Australaves</taxon>
        <taxon>Passeriformes</taxon>
        <taxon>Sylvioidea</taxon>
        <taxon>Hirundinidae</taxon>
        <taxon>Hirundo</taxon>
    </lineage>
</organism>
<keyword evidence="15" id="KW-1185">Reference proteome</keyword>
<keyword evidence="3" id="KW-0479">Metal-binding</keyword>
<dbReference type="FunFam" id="3.30.160.60:FF:002090">
    <property type="entry name" value="Zinc finger protein 473"/>
    <property type="match status" value="1"/>
</dbReference>
<evidence type="ECO:0000256" key="4">
    <source>
        <dbReference type="ARBA" id="ARBA00022737"/>
    </source>
</evidence>
<evidence type="ECO:0000256" key="3">
    <source>
        <dbReference type="ARBA" id="ARBA00022723"/>
    </source>
</evidence>
<comment type="subcellular location">
    <subcellularLocation>
        <location evidence="1">Nucleus</location>
    </subcellularLocation>
</comment>
<keyword evidence="4" id="KW-0677">Repeat</keyword>
<dbReference type="OrthoDB" id="9439903at2759"/>
<evidence type="ECO:0000256" key="9">
    <source>
        <dbReference type="ARBA" id="ARBA00023163"/>
    </source>
</evidence>